<comment type="caution">
    <text evidence="2">The sequence shown here is derived from an EMBL/GenBank/DDBJ whole genome shotgun (WGS) entry which is preliminary data.</text>
</comment>
<sequence>MSIFLTGATGFLGGQLLKNLLRDTEEDLYILARDVEKAEQLVQSFPPSEQSRVHIVEGDVTAPRFGMADDAFNQLIGKVSLVYHLAALVRFDEDLRDLIFSINYDGTQYVLDASVALGAKRFIYVSTAYTVGKAERGLEQLYPLDHPTHNPYEESKVKSEHLVFHYADKMDVSIFRPAIIVGDSRTGEADSKFTLYGFMRALDVFKRRVALRNPDATYRIVGNEQATSNLVPVNYVADILAIAAEKAEPNKVYNITNPNPATNFDIFKMIRDALTFEQLDIIRPNERHDLSELEERMNATISVFDPYLSRDFQFDDDNTQALLQGTSVRHLQLDDETLEMIIRAYFKTK</sequence>
<dbReference type="EMBL" id="JADKPV010000001">
    <property type="protein sequence ID" value="MBF4500846.1"/>
    <property type="molecule type" value="Genomic_DNA"/>
</dbReference>
<dbReference type="RefSeq" id="WP_194562261.1">
    <property type="nucleotide sequence ID" value="NZ_JADKPV010000001.1"/>
</dbReference>
<dbReference type="SUPFAM" id="SSF51735">
    <property type="entry name" value="NAD(P)-binding Rossmann-fold domains"/>
    <property type="match status" value="1"/>
</dbReference>
<feature type="domain" description="Thioester reductase (TE)" evidence="1">
    <location>
        <begin position="5"/>
        <end position="239"/>
    </location>
</feature>
<evidence type="ECO:0000313" key="2">
    <source>
        <dbReference type="EMBL" id="MBF4500846.1"/>
    </source>
</evidence>
<dbReference type="Gene3D" id="3.40.50.720">
    <property type="entry name" value="NAD(P)-binding Rossmann-like Domain"/>
    <property type="match status" value="1"/>
</dbReference>
<evidence type="ECO:0000313" key="3">
    <source>
        <dbReference type="Proteomes" id="UP000622653"/>
    </source>
</evidence>
<dbReference type="Pfam" id="PF07993">
    <property type="entry name" value="NAD_binding_4"/>
    <property type="match status" value="1"/>
</dbReference>
<dbReference type="InterPro" id="IPR013120">
    <property type="entry name" value="FAR_NAD-bd"/>
</dbReference>
<organism evidence="2 3">
    <name type="scientific">Savagea serpentis</name>
    <dbReference type="NCBI Taxonomy" id="2785297"/>
    <lineage>
        <taxon>Bacteria</taxon>
        <taxon>Bacillati</taxon>
        <taxon>Bacillota</taxon>
        <taxon>Bacilli</taxon>
        <taxon>Bacillales</taxon>
        <taxon>Caryophanaceae</taxon>
        <taxon>Savagea</taxon>
    </lineage>
</organism>
<keyword evidence="3" id="KW-1185">Reference proteome</keyword>
<protein>
    <submittedName>
        <fullName evidence="2">SDR family oxidoreductase</fullName>
    </submittedName>
</protein>
<name>A0A8J7KE53_9BACL</name>
<proteinExistence type="predicted"/>
<reference evidence="2" key="1">
    <citation type="submission" date="2020-11" db="EMBL/GenBank/DDBJ databases">
        <title>Multidrug resistant novel bacterium Savagea serpentis sp. nov., isolated from the scats of a vine snake (Ahaetulla nasuta).</title>
        <authorList>
            <person name="Venkata Ramana V."/>
            <person name="Vikas Patil S."/>
            <person name="Yogita Lugani V."/>
        </authorList>
    </citation>
    <scope>NUCLEOTIDE SEQUENCE</scope>
    <source>
        <strain evidence="2">SN6</strain>
    </source>
</reference>
<gene>
    <name evidence="2" type="ORF">IRY55_05655</name>
</gene>
<dbReference type="GO" id="GO:0004029">
    <property type="term" value="F:aldehyde dehydrogenase (NAD+) activity"/>
    <property type="evidence" value="ECO:0007669"/>
    <property type="project" value="TreeGrafter"/>
</dbReference>
<dbReference type="PANTHER" id="PTHR48079:SF6">
    <property type="entry name" value="NAD(P)-BINDING DOMAIN-CONTAINING PROTEIN-RELATED"/>
    <property type="match status" value="1"/>
</dbReference>
<dbReference type="InterPro" id="IPR036291">
    <property type="entry name" value="NAD(P)-bd_dom_sf"/>
</dbReference>
<dbReference type="PANTHER" id="PTHR48079">
    <property type="entry name" value="PROTEIN YEEZ"/>
    <property type="match status" value="1"/>
</dbReference>
<dbReference type="AlphaFoldDB" id="A0A8J7KE53"/>
<evidence type="ECO:0000259" key="1">
    <source>
        <dbReference type="Pfam" id="PF07993"/>
    </source>
</evidence>
<accession>A0A8J7KE53</accession>
<dbReference type="GO" id="GO:0005737">
    <property type="term" value="C:cytoplasm"/>
    <property type="evidence" value="ECO:0007669"/>
    <property type="project" value="TreeGrafter"/>
</dbReference>
<dbReference type="InterPro" id="IPR051783">
    <property type="entry name" value="NAD(P)-dependent_oxidoreduct"/>
</dbReference>
<dbReference type="Proteomes" id="UP000622653">
    <property type="component" value="Unassembled WGS sequence"/>
</dbReference>